<evidence type="ECO:0000313" key="1">
    <source>
        <dbReference type="EMBL" id="MBW4658193.1"/>
    </source>
</evidence>
<dbReference type="AlphaFoldDB" id="A0A951UN02"/>
<dbReference type="Proteomes" id="UP000757435">
    <property type="component" value="Unassembled WGS sequence"/>
</dbReference>
<dbReference type="SUPFAM" id="SSF143011">
    <property type="entry name" value="RelE-like"/>
    <property type="match status" value="1"/>
</dbReference>
<dbReference type="InterPro" id="IPR035093">
    <property type="entry name" value="RelE/ParE_toxin_dom_sf"/>
</dbReference>
<proteinExistence type="predicted"/>
<organism evidence="1 2">
    <name type="scientific">Drouetiella hepatica Uher 2000/2452</name>
    <dbReference type="NCBI Taxonomy" id="904376"/>
    <lineage>
        <taxon>Bacteria</taxon>
        <taxon>Bacillati</taxon>
        <taxon>Cyanobacteriota</taxon>
        <taxon>Cyanophyceae</taxon>
        <taxon>Oculatellales</taxon>
        <taxon>Oculatellaceae</taxon>
        <taxon>Drouetiella</taxon>
    </lineage>
</organism>
<reference evidence="1" key="2">
    <citation type="journal article" date="2022" name="Microbiol. Resour. Announc.">
        <title>Metagenome Sequencing to Explore Phylogenomics of Terrestrial Cyanobacteria.</title>
        <authorList>
            <person name="Ward R.D."/>
            <person name="Stajich J.E."/>
            <person name="Johansen J.R."/>
            <person name="Huntemann M."/>
            <person name="Clum A."/>
            <person name="Foster B."/>
            <person name="Foster B."/>
            <person name="Roux S."/>
            <person name="Palaniappan K."/>
            <person name="Varghese N."/>
            <person name="Mukherjee S."/>
            <person name="Reddy T.B.K."/>
            <person name="Daum C."/>
            <person name="Copeland A."/>
            <person name="Chen I.A."/>
            <person name="Ivanova N.N."/>
            <person name="Kyrpides N.C."/>
            <person name="Shapiro N."/>
            <person name="Eloe-Fadrosh E.A."/>
            <person name="Pietrasiak N."/>
        </authorList>
    </citation>
    <scope>NUCLEOTIDE SEQUENCE</scope>
    <source>
        <strain evidence="1">UHER 2000/2452</strain>
    </source>
</reference>
<name>A0A951UN02_9CYAN</name>
<evidence type="ECO:0000313" key="2">
    <source>
        <dbReference type="Proteomes" id="UP000757435"/>
    </source>
</evidence>
<accession>A0A951UN02</accession>
<protein>
    <recommendedName>
        <fullName evidence="3">Type II toxin-antitoxin system RelE/ParE family toxin</fullName>
    </recommendedName>
</protein>
<gene>
    <name evidence="1" type="ORF">KME15_05935</name>
</gene>
<sequence length="60" mass="6990">MPGDSKDLSPEELDIKKLKGELSGFSRIRVGKIRIIFQIRRETNEIFIYDINYGGNIYNQ</sequence>
<evidence type="ECO:0008006" key="3">
    <source>
        <dbReference type="Google" id="ProtNLM"/>
    </source>
</evidence>
<reference evidence="1" key="1">
    <citation type="submission" date="2021-05" db="EMBL/GenBank/DDBJ databases">
        <authorList>
            <person name="Pietrasiak N."/>
            <person name="Ward R."/>
            <person name="Stajich J.E."/>
            <person name="Kurbessoian T."/>
        </authorList>
    </citation>
    <scope>NUCLEOTIDE SEQUENCE</scope>
    <source>
        <strain evidence="1">UHER 2000/2452</strain>
    </source>
</reference>
<comment type="caution">
    <text evidence="1">The sequence shown here is derived from an EMBL/GenBank/DDBJ whole genome shotgun (WGS) entry which is preliminary data.</text>
</comment>
<dbReference type="Gene3D" id="3.30.2310.20">
    <property type="entry name" value="RelE-like"/>
    <property type="match status" value="1"/>
</dbReference>
<dbReference type="EMBL" id="JAHHHD010000004">
    <property type="protein sequence ID" value="MBW4658193.1"/>
    <property type="molecule type" value="Genomic_DNA"/>
</dbReference>